<dbReference type="GO" id="GO:0009234">
    <property type="term" value="P:menaquinone biosynthetic process"/>
    <property type="evidence" value="ECO:0007669"/>
    <property type="project" value="UniProtKB-UniRule"/>
</dbReference>
<name>A0A9E8M2B9_9BACI</name>
<feature type="binding site" evidence="6">
    <location>
        <position position="58"/>
    </location>
    <ligand>
        <name>S-adenosyl-L-methionine</name>
        <dbReference type="ChEBI" id="CHEBI:59789"/>
    </ligand>
</feature>
<dbReference type="Gene3D" id="3.40.50.150">
    <property type="entry name" value="Vaccinia Virus protein VP39"/>
    <property type="match status" value="1"/>
</dbReference>
<dbReference type="PROSITE" id="PS01183">
    <property type="entry name" value="UBIE_1"/>
    <property type="match status" value="1"/>
</dbReference>
<keyword evidence="2 6" id="KW-0489">Methyltransferase</keyword>
<dbReference type="KEGG" id="fhl:OE105_06585"/>
<evidence type="ECO:0000313" key="7">
    <source>
        <dbReference type="EMBL" id="WAA13762.1"/>
    </source>
</evidence>
<dbReference type="GO" id="GO:0043770">
    <property type="term" value="F:demethylmenaquinone methyltransferase activity"/>
    <property type="evidence" value="ECO:0007669"/>
    <property type="project" value="UniProtKB-UniRule"/>
</dbReference>
<dbReference type="GO" id="GO:0032259">
    <property type="term" value="P:methylation"/>
    <property type="evidence" value="ECO:0007669"/>
    <property type="project" value="UniProtKB-KW"/>
</dbReference>
<dbReference type="SUPFAM" id="SSF53335">
    <property type="entry name" value="S-adenosyl-L-methionine-dependent methyltransferases"/>
    <property type="match status" value="1"/>
</dbReference>
<accession>A0A9E8M2B9</accession>
<dbReference type="NCBIfam" id="NF001243">
    <property type="entry name" value="PRK00216.1-4"/>
    <property type="match status" value="1"/>
</dbReference>
<comment type="caution">
    <text evidence="6">Lacks conserved residue(s) required for the propagation of feature annotation.</text>
</comment>
<dbReference type="HAMAP" id="MF_01813">
    <property type="entry name" value="MenG_UbiE_methyltr"/>
    <property type="match status" value="1"/>
</dbReference>
<dbReference type="EC" id="2.1.1.163" evidence="6"/>
<feature type="binding site" evidence="6">
    <location>
        <position position="79"/>
    </location>
    <ligand>
        <name>S-adenosyl-L-methionine</name>
        <dbReference type="ChEBI" id="CHEBI:59789"/>
    </ligand>
</feature>
<evidence type="ECO:0000256" key="3">
    <source>
        <dbReference type="ARBA" id="ARBA00022679"/>
    </source>
</evidence>
<reference evidence="7" key="1">
    <citation type="submission" date="2022-09" db="EMBL/GenBank/DDBJ databases">
        <title>Complete Genomes of Fervidibacillus albus and Fervidibacillus halotolerans isolated from tidal flat sediments.</title>
        <authorList>
            <person name="Kwon K.K."/>
            <person name="Yang S.-H."/>
            <person name="Park M.J."/>
            <person name="Oh H.-M."/>
        </authorList>
    </citation>
    <scope>NUCLEOTIDE SEQUENCE</scope>
    <source>
        <strain evidence="7">MEBiC13594</strain>
    </source>
</reference>
<comment type="similarity">
    <text evidence="6">Belongs to the class I-like SAM-binding methyltransferase superfamily. MenG/UbiE family.</text>
</comment>
<keyword evidence="8" id="KW-1185">Reference proteome</keyword>
<dbReference type="NCBIfam" id="TIGR01934">
    <property type="entry name" value="MenG_MenH_UbiE"/>
    <property type="match status" value="1"/>
</dbReference>
<comment type="catalytic activity">
    <reaction evidence="6">
        <text>a 2-demethylmenaquinol + S-adenosyl-L-methionine = a menaquinol + S-adenosyl-L-homocysteine + H(+)</text>
        <dbReference type="Rhea" id="RHEA:42640"/>
        <dbReference type="Rhea" id="RHEA-COMP:9539"/>
        <dbReference type="Rhea" id="RHEA-COMP:9563"/>
        <dbReference type="ChEBI" id="CHEBI:15378"/>
        <dbReference type="ChEBI" id="CHEBI:18151"/>
        <dbReference type="ChEBI" id="CHEBI:55437"/>
        <dbReference type="ChEBI" id="CHEBI:57856"/>
        <dbReference type="ChEBI" id="CHEBI:59789"/>
        <dbReference type="EC" id="2.1.1.163"/>
    </reaction>
</comment>
<dbReference type="PANTHER" id="PTHR43591:SF24">
    <property type="entry name" value="2-METHOXY-6-POLYPRENYL-1,4-BENZOQUINOL METHYLASE, MITOCHONDRIAL"/>
    <property type="match status" value="1"/>
</dbReference>
<protein>
    <recommendedName>
        <fullName evidence="6">Demethylmenaquinone methyltransferase</fullName>
        <ecNumber evidence="6">2.1.1.163</ecNumber>
    </recommendedName>
</protein>
<dbReference type="Pfam" id="PF01209">
    <property type="entry name" value="Ubie_methyltran"/>
    <property type="match status" value="1"/>
</dbReference>
<dbReference type="EMBL" id="CP106877">
    <property type="protein sequence ID" value="WAA13762.1"/>
    <property type="molecule type" value="Genomic_DNA"/>
</dbReference>
<evidence type="ECO:0000256" key="5">
    <source>
        <dbReference type="ARBA" id="ARBA00059758"/>
    </source>
</evidence>
<evidence type="ECO:0000256" key="4">
    <source>
        <dbReference type="ARBA" id="ARBA00022691"/>
    </source>
</evidence>
<keyword evidence="4 6" id="KW-0949">S-adenosyl-L-methionine</keyword>
<dbReference type="InterPro" id="IPR004033">
    <property type="entry name" value="UbiE/COQ5_MeTrFase"/>
</dbReference>
<dbReference type="InterPro" id="IPR029063">
    <property type="entry name" value="SAM-dependent_MTases_sf"/>
</dbReference>
<dbReference type="InterPro" id="IPR023576">
    <property type="entry name" value="UbiE/COQ5_MeTrFase_CS"/>
</dbReference>
<proteinExistence type="inferred from homology"/>
<comment type="function">
    <text evidence="5 6">Methyltransferase required for the conversion of demethylmenaquinol (DMKH2) to menaquinol (MKH2).</text>
</comment>
<evidence type="ECO:0000256" key="1">
    <source>
        <dbReference type="ARBA" id="ARBA00022428"/>
    </source>
</evidence>
<evidence type="ECO:0000256" key="6">
    <source>
        <dbReference type="HAMAP-Rule" id="MF_01813"/>
    </source>
</evidence>
<dbReference type="FunFam" id="3.40.50.150:FF:000086">
    <property type="entry name" value="Demethylmenaquinone methyltransferase"/>
    <property type="match status" value="1"/>
</dbReference>
<feature type="binding site" evidence="6">
    <location>
        <begin position="106"/>
        <end position="107"/>
    </location>
    <ligand>
        <name>S-adenosyl-L-methionine</name>
        <dbReference type="ChEBI" id="CHEBI:59789"/>
    </ligand>
</feature>
<dbReference type="NCBIfam" id="NF001244">
    <property type="entry name" value="PRK00216.1-5"/>
    <property type="match status" value="1"/>
</dbReference>
<evidence type="ECO:0000313" key="8">
    <source>
        <dbReference type="Proteomes" id="UP001164726"/>
    </source>
</evidence>
<evidence type="ECO:0000256" key="2">
    <source>
        <dbReference type="ARBA" id="ARBA00022603"/>
    </source>
</evidence>
<dbReference type="AlphaFoldDB" id="A0A9E8M2B9"/>
<dbReference type="Proteomes" id="UP001164726">
    <property type="component" value="Chromosome"/>
</dbReference>
<keyword evidence="3 6" id="KW-0808">Transferase</keyword>
<organism evidence="7 8">
    <name type="scientific">Fervidibacillus halotolerans</name>
    <dbReference type="NCBI Taxonomy" id="2980027"/>
    <lineage>
        <taxon>Bacteria</taxon>
        <taxon>Bacillati</taxon>
        <taxon>Bacillota</taxon>
        <taxon>Bacilli</taxon>
        <taxon>Bacillales</taxon>
        <taxon>Bacillaceae</taxon>
        <taxon>Fervidibacillus</taxon>
    </lineage>
</organism>
<dbReference type="PROSITE" id="PS01184">
    <property type="entry name" value="UBIE_2"/>
    <property type="match status" value="1"/>
</dbReference>
<dbReference type="RefSeq" id="WP_275421964.1">
    <property type="nucleotide sequence ID" value="NZ_CP106877.1"/>
</dbReference>
<keyword evidence="1 6" id="KW-0474">Menaquinone biosynthesis</keyword>
<dbReference type="PROSITE" id="PS51608">
    <property type="entry name" value="SAM_MT_UBIE"/>
    <property type="match status" value="1"/>
</dbReference>
<comment type="pathway">
    <text evidence="6">Quinol/quinone metabolism; menaquinone biosynthesis; menaquinol from 1,4-dihydroxy-2-naphthoate: step 2/2.</text>
</comment>
<gene>
    <name evidence="6" type="primary">menG</name>
    <name evidence="7" type="ORF">OE105_06585</name>
</gene>
<sequence>MGRTKEEKVLQVFERISNQYDRMNSVISFRQHIRWRKDAMKRLQVKQGKRALDCCCGTADWTIALSEAVGESGEVYGLDFSKNMLAVGERKLKEKGITNATLVYGNAMELPFENDSFDYVTIGFGLRNVPDASQVLREMYRVLKPGGVVACLETSQPMIIGFKQIYYFYFRYIMPFFGKLFAKSYKEYSWLQESAREFPNAKQLASMFEEVGFQQVTYKLYFGGVAALHIGHKVEKK</sequence>
<dbReference type="PANTHER" id="PTHR43591">
    <property type="entry name" value="METHYLTRANSFERASE"/>
    <property type="match status" value="1"/>
</dbReference>
<dbReference type="CDD" id="cd02440">
    <property type="entry name" value="AdoMet_MTases"/>
    <property type="match status" value="1"/>
</dbReference>